<dbReference type="Proteomes" id="UP000242427">
    <property type="component" value="Unassembled WGS sequence"/>
</dbReference>
<comment type="caution">
    <text evidence="2">The sequence shown here is derived from an EMBL/GenBank/DDBJ whole genome shotgun (WGS) entry which is preliminary data.</text>
</comment>
<organism evidence="2 3">
    <name type="scientific">Streptosporangium nondiastaticum</name>
    <dbReference type="NCBI Taxonomy" id="35764"/>
    <lineage>
        <taxon>Bacteria</taxon>
        <taxon>Bacillati</taxon>
        <taxon>Actinomycetota</taxon>
        <taxon>Actinomycetes</taxon>
        <taxon>Streptosporangiales</taxon>
        <taxon>Streptosporangiaceae</taxon>
        <taxon>Streptosporangium</taxon>
    </lineage>
</organism>
<dbReference type="InterPro" id="IPR049240">
    <property type="entry name" value="DUF6875"/>
</dbReference>
<evidence type="ECO:0000313" key="2">
    <source>
        <dbReference type="EMBL" id="PSJ28932.1"/>
    </source>
</evidence>
<evidence type="ECO:0000259" key="1">
    <source>
        <dbReference type="Pfam" id="PF21780"/>
    </source>
</evidence>
<dbReference type="Pfam" id="PF21780">
    <property type="entry name" value="DUF6875"/>
    <property type="match status" value="1"/>
</dbReference>
<feature type="domain" description="DUF6875" evidence="1">
    <location>
        <begin position="28"/>
        <end position="181"/>
    </location>
</feature>
<evidence type="ECO:0000313" key="3">
    <source>
        <dbReference type="Proteomes" id="UP000242427"/>
    </source>
</evidence>
<gene>
    <name evidence="2" type="ORF">B7P34_10040</name>
</gene>
<reference evidence="2 3" key="1">
    <citation type="submission" date="2018-03" db="EMBL/GenBank/DDBJ databases">
        <title>Chitinolytic properties of Streptosporangium nondiastaticum TBG75A20.</title>
        <authorList>
            <person name="Gayathri V."/>
            <person name="Shiburaj S."/>
        </authorList>
    </citation>
    <scope>NUCLEOTIDE SEQUENCE [LARGE SCALE GENOMIC DNA]</scope>
    <source>
        <strain evidence="2 3">TBG75A20</strain>
    </source>
</reference>
<name>A0A9X7JSD4_9ACTN</name>
<proteinExistence type="predicted"/>
<dbReference type="AlphaFoldDB" id="A0A9X7JSD4"/>
<dbReference type="OrthoDB" id="8420726at2"/>
<dbReference type="RefSeq" id="WP_106675475.1">
    <property type="nucleotide sequence ID" value="NZ_PXWG01000016.1"/>
</dbReference>
<keyword evidence="3" id="KW-1185">Reference proteome</keyword>
<protein>
    <recommendedName>
        <fullName evidence="1">DUF6875 domain-containing protein</fullName>
    </recommendedName>
</protein>
<sequence>MNHGKAPADLDRIRLYDQQEAAAHELLRPVADWISGHVARPHPDLGRRGAVCPFVPLAQRLGLVRFALAEPPVRDEEELVAAVAALKAHWLAMEPLSGQHTIDKTIVLALPGIAAASVVRVHDRLKPEFVADGLMLGEFYPGHPGPGLHNPGFRPLHSDVPLLVARSMVGNDLPFLAERRYPPARRAGFVESFLRHQTGASTVTRERARAELEHARDELGHPSPE</sequence>
<dbReference type="EMBL" id="PXWG01000016">
    <property type="protein sequence ID" value="PSJ28932.1"/>
    <property type="molecule type" value="Genomic_DNA"/>
</dbReference>
<accession>A0A9X7JSD4</accession>